<dbReference type="Gene3D" id="1.10.20.10">
    <property type="entry name" value="Histone, subunit A"/>
    <property type="match status" value="1"/>
</dbReference>
<dbReference type="STRING" id="1157962.A0A250XPK2"/>
<dbReference type="OrthoDB" id="10266074at2759"/>
<evidence type="ECO:0000256" key="4">
    <source>
        <dbReference type="ARBA" id="ARBA00023242"/>
    </source>
</evidence>
<keyword evidence="4" id="KW-0539">Nucleus</keyword>
<accession>A0A250XPK2</accession>
<dbReference type="Pfam" id="PF02269">
    <property type="entry name" value="TFIID-18kDa"/>
    <property type="match status" value="1"/>
</dbReference>
<sequence length="166" mass="17965">MDKSKRIFARGGRAAGRGGGGSTSTRGGVTKRGKGRGHAEALEEISEPLSSFKGIFNKDLRIMMYGFGDDVCPLDETVELVEDIMLEYVKEATHRAAFLSAEALKSKVDERDILLSVRKDPAKFARVRELLAMQQIIKDARNTFKETAAEDAIAADEAAGGGDEGE</sequence>
<evidence type="ECO:0000256" key="2">
    <source>
        <dbReference type="ARBA" id="ARBA00023015"/>
    </source>
</evidence>
<dbReference type="InterPro" id="IPR009072">
    <property type="entry name" value="Histone-fold"/>
</dbReference>
<name>A0A250XPK2_9CHLO</name>
<dbReference type="GO" id="GO:0046982">
    <property type="term" value="F:protein heterodimerization activity"/>
    <property type="evidence" value="ECO:0007669"/>
    <property type="project" value="InterPro"/>
</dbReference>
<comment type="similarity">
    <text evidence="5">Belongs to the TAF13 family.</text>
</comment>
<comment type="subcellular location">
    <subcellularLocation>
        <location evidence="1">Nucleus</location>
    </subcellularLocation>
</comment>
<dbReference type="GO" id="GO:0006366">
    <property type="term" value="P:transcription by RNA polymerase II"/>
    <property type="evidence" value="ECO:0007669"/>
    <property type="project" value="InterPro"/>
</dbReference>
<dbReference type="Proteomes" id="UP000232323">
    <property type="component" value="Unassembled WGS sequence"/>
</dbReference>
<evidence type="ECO:0000256" key="1">
    <source>
        <dbReference type="ARBA" id="ARBA00004123"/>
    </source>
</evidence>
<keyword evidence="2" id="KW-0805">Transcription regulation</keyword>
<dbReference type="SUPFAM" id="SSF47113">
    <property type="entry name" value="Histone-fold"/>
    <property type="match status" value="1"/>
</dbReference>
<feature type="compositionally biased region" description="Gly residues" evidence="7">
    <location>
        <begin position="13"/>
        <end position="22"/>
    </location>
</feature>
<dbReference type="AlphaFoldDB" id="A0A250XPK2"/>
<feature type="region of interest" description="Disordered" evidence="7">
    <location>
        <begin position="1"/>
        <end position="37"/>
    </location>
</feature>
<evidence type="ECO:0000256" key="5">
    <source>
        <dbReference type="ARBA" id="ARBA00038392"/>
    </source>
</evidence>
<dbReference type="EMBL" id="BEGY01000145">
    <property type="protein sequence ID" value="GAX85014.1"/>
    <property type="molecule type" value="Genomic_DNA"/>
</dbReference>
<evidence type="ECO:0000256" key="3">
    <source>
        <dbReference type="ARBA" id="ARBA00023163"/>
    </source>
</evidence>
<evidence type="ECO:0000313" key="8">
    <source>
        <dbReference type="EMBL" id="GAX85014.1"/>
    </source>
</evidence>
<keyword evidence="9" id="KW-1185">Reference proteome</keyword>
<reference evidence="8 9" key="1">
    <citation type="submission" date="2017-08" db="EMBL/GenBank/DDBJ databases">
        <title>Acidophilic green algal genome provides insights into adaptation to an acidic environment.</title>
        <authorList>
            <person name="Hirooka S."/>
            <person name="Hirose Y."/>
            <person name="Kanesaki Y."/>
            <person name="Higuchi S."/>
            <person name="Fujiwara T."/>
            <person name="Onuma R."/>
            <person name="Era A."/>
            <person name="Ohbayashi R."/>
            <person name="Uzuka A."/>
            <person name="Nozaki H."/>
            <person name="Yoshikawa H."/>
            <person name="Miyagishima S.Y."/>
        </authorList>
    </citation>
    <scope>NUCLEOTIDE SEQUENCE [LARGE SCALE GENOMIC DNA]</scope>
    <source>
        <strain evidence="8 9">NIES-2499</strain>
    </source>
</reference>
<comment type="caution">
    <text evidence="8">The sequence shown here is derived from an EMBL/GenBank/DDBJ whole genome shotgun (WGS) entry which is preliminary data.</text>
</comment>
<proteinExistence type="inferred from homology"/>
<gene>
    <name evidence="8" type="ORF">CEUSTIGMA_g12435.t1</name>
</gene>
<keyword evidence="3" id="KW-0804">Transcription</keyword>
<protein>
    <recommendedName>
        <fullName evidence="6">Transcription initiation factor TFIID subunit 13</fullName>
    </recommendedName>
</protein>
<evidence type="ECO:0000313" key="9">
    <source>
        <dbReference type="Proteomes" id="UP000232323"/>
    </source>
</evidence>
<evidence type="ECO:0000256" key="7">
    <source>
        <dbReference type="SAM" id="MobiDB-lite"/>
    </source>
</evidence>
<dbReference type="CDD" id="cd07978">
    <property type="entry name" value="HFD_TAF13"/>
    <property type="match status" value="1"/>
</dbReference>
<dbReference type="PANTHER" id="PTHR11380">
    <property type="entry name" value="TRANSCRIPTION INITIATION FACTOR TFIID/SUPT3-RELATED"/>
    <property type="match status" value="1"/>
</dbReference>
<dbReference type="GO" id="GO:0005634">
    <property type="term" value="C:nucleus"/>
    <property type="evidence" value="ECO:0007669"/>
    <property type="project" value="UniProtKB-SubCell"/>
</dbReference>
<dbReference type="PANTHER" id="PTHR11380:SF5">
    <property type="entry name" value="TRANSCRIPTION INITIATION FACTOR TFIID SUBUNIT 13"/>
    <property type="match status" value="1"/>
</dbReference>
<dbReference type="InterPro" id="IPR003195">
    <property type="entry name" value="TFIID_TAF13"/>
</dbReference>
<evidence type="ECO:0000256" key="6">
    <source>
        <dbReference type="ARBA" id="ARBA00040136"/>
    </source>
</evidence>
<organism evidence="8 9">
    <name type="scientific">Chlamydomonas eustigma</name>
    <dbReference type="NCBI Taxonomy" id="1157962"/>
    <lineage>
        <taxon>Eukaryota</taxon>
        <taxon>Viridiplantae</taxon>
        <taxon>Chlorophyta</taxon>
        <taxon>core chlorophytes</taxon>
        <taxon>Chlorophyceae</taxon>
        <taxon>CS clade</taxon>
        <taxon>Chlamydomonadales</taxon>
        <taxon>Chlamydomonadaceae</taxon>
        <taxon>Chlamydomonas</taxon>
    </lineage>
</organism>